<sequence length="124" mass="13929">MLRACLPIHLPRYSSTTVNLSLFSSCHNFPLCSVPDFQLILLHQLLLHETRPIFPMVTALASLLSQQMKFLSLMYQNMQIVGLAAPMNCVSLQQYSTQSNALAISDYYSCQESIYSPSLLPSNK</sequence>
<dbReference type="EMBL" id="BGPR01014385">
    <property type="protein sequence ID" value="GBN64990.1"/>
    <property type="molecule type" value="Genomic_DNA"/>
</dbReference>
<reference evidence="1 2" key="1">
    <citation type="journal article" date="2019" name="Sci. Rep.">
        <title>Orb-weaving spider Araneus ventricosus genome elucidates the spidroin gene catalogue.</title>
        <authorList>
            <person name="Kono N."/>
            <person name="Nakamura H."/>
            <person name="Ohtoshi R."/>
            <person name="Moran D.A.P."/>
            <person name="Shinohara A."/>
            <person name="Yoshida Y."/>
            <person name="Fujiwara M."/>
            <person name="Mori M."/>
            <person name="Tomita M."/>
            <person name="Arakawa K."/>
        </authorList>
    </citation>
    <scope>NUCLEOTIDE SEQUENCE [LARGE SCALE GENOMIC DNA]</scope>
</reference>
<evidence type="ECO:0000313" key="1">
    <source>
        <dbReference type="EMBL" id="GBN64990.1"/>
    </source>
</evidence>
<comment type="caution">
    <text evidence="1">The sequence shown here is derived from an EMBL/GenBank/DDBJ whole genome shotgun (WGS) entry which is preliminary data.</text>
</comment>
<proteinExistence type="predicted"/>
<organism evidence="1 2">
    <name type="scientific">Araneus ventricosus</name>
    <name type="common">Orbweaver spider</name>
    <name type="synonym">Epeira ventricosa</name>
    <dbReference type="NCBI Taxonomy" id="182803"/>
    <lineage>
        <taxon>Eukaryota</taxon>
        <taxon>Metazoa</taxon>
        <taxon>Ecdysozoa</taxon>
        <taxon>Arthropoda</taxon>
        <taxon>Chelicerata</taxon>
        <taxon>Arachnida</taxon>
        <taxon>Araneae</taxon>
        <taxon>Araneomorphae</taxon>
        <taxon>Entelegynae</taxon>
        <taxon>Araneoidea</taxon>
        <taxon>Araneidae</taxon>
        <taxon>Araneus</taxon>
    </lineage>
</organism>
<name>A0A4Y2QNZ8_ARAVE</name>
<evidence type="ECO:0000313" key="2">
    <source>
        <dbReference type="Proteomes" id="UP000499080"/>
    </source>
</evidence>
<gene>
    <name evidence="1" type="ORF">AVEN_95364_1</name>
</gene>
<keyword evidence="2" id="KW-1185">Reference proteome</keyword>
<accession>A0A4Y2QNZ8</accession>
<dbReference type="AlphaFoldDB" id="A0A4Y2QNZ8"/>
<dbReference type="PROSITE" id="PS51257">
    <property type="entry name" value="PROKAR_LIPOPROTEIN"/>
    <property type="match status" value="1"/>
</dbReference>
<protein>
    <submittedName>
        <fullName evidence="1">Uncharacterized protein</fullName>
    </submittedName>
</protein>
<dbReference type="Proteomes" id="UP000499080">
    <property type="component" value="Unassembled WGS sequence"/>
</dbReference>